<dbReference type="STRING" id="1150469.RSPPHO_01484"/>
<dbReference type="Pfam" id="PF02698">
    <property type="entry name" value="DUF218"/>
    <property type="match status" value="1"/>
</dbReference>
<dbReference type="CDD" id="cd06259">
    <property type="entry name" value="YdcF-like"/>
    <property type="match status" value="1"/>
</dbReference>
<dbReference type="InterPro" id="IPR051599">
    <property type="entry name" value="Cell_Envelope_Assoc"/>
</dbReference>
<dbReference type="InterPro" id="IPR003848">
    <property type="entry name" value="DUF218"/>
</dbReference>
<organism evidence="3 4">
    <name type="scientific">Pararhodospirillum photometricum DSM 122</name>
    <dbReference type="NCBI Taxonomy" id="1150469"/>
    <lineage>
        <taxon>Bacteria</taxon>
        <taxon>Pseudomonadati</taxon>
        <taxon>Pseudomonadota</taxon>
        <taxon>Alphaproteobacteria</taxon>
        <taxon>Rhodospirillales</taxon>
        <taxon>Rhodospirillaceae</taxon>
        <taxon>Pararhodospirillum</taxon>
    </lineage>
</organism>
<dbReference type="EMBL" id="HE663493">
    <property type="protein sequence ID" value="CCG08110.1"/>
    <property type="molecule type" value="Genomic_DNA"/>
</dbReference>
<reference evidence="3 4" key="1">
    <citation type="submission" date="2012-02" db="EMBL/GenBank/DDBJ databases">
        <title>Shotgun genome sequence of Phaeospirillum photometricum DSM 122.</title>
        <authorList>
            <person name="Duquesne K."/>
            <person name="Sturgis J."/>
        </authorList>
    </citation>
    <scope>NUCLEOTIDE SEQUENCE [LARGE SCALE GENOMIC DNA]</scope>
    <source>
        <strain evidence="4">DSM122</strain>
    </source>
</reference>
<evidence type="ECO:0000313" key="3">
    <source>
        <dbReference type="EMBL" id="CCG08110.1"/>
    </source>
</evidence>
<dbReference type="eggNOG" id="COG1434">
    <property type="taxonomic scope" value="Bacteria"/>
</dbReference>
<dbReference type="GO" id="GO:0000270">
    <property type="term" value="P:peptidoglycan metabolic process"/>
    <property type="evidence" value="ECO:0007669"/>
    <property type="project" value="TreeGrafter"/>
</dbReference>
<feature type="domain" description="DUF218" evidence="2">
    <location>
        <begin position="54"/>
        <end position="169"/>
    </location>
</feature>
<keyword evidence="4" id="KW-1185">Reference proteome</keyword>
<dbReference type="Proteomes" id="UP000033220">
    <property type="component" value="Chromosome DSM 122"/>
</dbReference>
<dbReference type="HOGENOM" id="CLU_080658_1_0_5"/>
<dbReference type="PATRIC" id="fig|1150469.3.peg.1673"/>
<dbReference type="AlphaFoldDB" id="H6SJE5"/>
<keyword evidence="1" id="KW-1133">Transmembrane helix</keyword>
<proteinExistence type="predicted"/>
<protein>
    <recommendedName>
        <fullName evidence="2">DUF218 domain-containing protein</fullName>
    </recommendedName>
</protein>
<dbReference type="KEGG" id="rpm:RSPPHO_01484"/>
<evidence type="ECO:0000259" key="2">
    <source>
        <dbReference type="Pfam" id="PF02698"/>
    </source>
</evidence>
<sequence>MKARRVSGMGRLVTRMGLGLLKGAVVAFLAWGVGLALFAAALPTRILDNQTVTDAIVVLTGGSGRVPAGLDLLSAGMGRTLFLSGVGADVTLNDLDATSAITVPGPLRERVVLGHAAVDTIGNAHETARWMAACGYRSLRLVTAAYHMPRSLVEFRAVMPEVLVIPNPVFPGRSSNGSGGSGVGRRC</sequence>
<keyword evidence="1" id="KW-0472">Membrane</keyword>
<evidence type="ECO:0000313" key="4">
    <source>
        <dbReference type="Proteomes" id="UP000033220"/>
    </source>
</evidence>
<dbReference type="PANTHER" id="PTHR30336">
    <property type="entry name" value="INNER MEMBRANE PROTEIN, PROBABLE PERMEASE"/>
    <property type="match status" value="1"/>
</dbReference>
<dbReference type="GO" id="GO:0043164">
    <property type="term" value="P:Gram-negative-bacterium-type cell wall biogenesis"/>
    <property type="evidence" value="ECO:0007669"/>
    <property type="project" value="TreeGrafter"/>
</dbReference>
<keyword evidence="1" id="KW-0812">Transmembrane</keyword>
<accession>H6SJE5</accession>
<dbReference type="PANTHER" id="PTHR30336:SF4">
    <property type="entry name" value="ENVELOPE BIOGENESIS FACTOR ELYC"/>
    <property type="match status" value="1"/>
</dbReference>
<gene>
    <name evidence="3" type="ORF">RSPPHO_01484</name>
</gene>
<dbReference type="GO" id="GO:0005886">
    <property type="term" value="C:plasma membrane"/>
    <property type="evidence" value="ECO:0007669"/>
    <property type="project" value="TreeGrafter"/>
</dbReference>
<name>H6SJE5_PARPM</name>
<evidence type="ECO:0000256" key="1">
    <source>
        <dbReference type="SAM" id="Phobius"/>
    </source>
</evidence>
<feature type="transmembrane region" description="Helical" evidence="1">
    <location>
        <begin position="20"/>
        <end position="42"/>
    </location>
</feature>